<dbReference type="SUPFAM" id="SSF48452">
    <property type="entry name" value="TPR-like"/>
    <property type="match status" value="1"/>
</dbReference>
<comment type="caution">
    <text evidence="2">The sequence shown here is derived from an EMBL/GenBank/DDBJ whole genome shotgun (WGS) entry which is preliminary data.</text>
</comment>
<dbReference type="InterPro" id="IPR027417">
    <property type="entry name" value="P-loop_NTPase"/>
</dbReference>
<dbReference type="InterPro" id="IPR011990">
    <property type="entry name" value="TPR-like_helical_dom_sf"/>
</dbReference>
<dbReference type="AlphaFoldDB" id="A0A4R4ZUT3"/>
<dbReference type="RefSeq" id="WP_132205816.1">
    <property type="nucleotide sequence ID" value="NZ_SMKY01000460.1"/>
</dbReference>
<evidence type="ECO:0000256" key="1">
    <source>
        <dbReference type="SAM" id="MobiDB-lite"/>
    </source>
</evidence>
<evidence type="ECO:0000313" key="3">
    <source>
        <dbReference type="Proteomes" id="UP000295578"/>
    </source>
</evidence>
<keyword evidence="3" id="KW-1185">Reference proteome</keyword>
<accession>A0A4R4ZUT3</accession>
<dbReference type="SUPFAM" id="SSF52540">
    <property type="entry name" value="P-loop containing nucleoside triphosphate hydrolases"/>
    <property type="match status" value="1"/>
</dbReference>
<dbReference type="InterPro" id="IPR019734">
    <property type="entry name" value="TPR_rpt"/>
</dbReference>
<dbReference type="Gene3D" id="1.25.40.10">
    <property type="entry name" value="Tetratricopeptide repeat domain"/>
    <property type="match status" value="2"/>
</dbReference>
<feature type="region of interest" description="Disordered" evidence="1">
    <location>
        <begin position="65"/>
        <end position="85"/>
    </location>
</feature>
<dbReference type="OrthoDB" id="3446088at2"/>
<dbReference type="Proteomes" id="UP000295578">
    <property type="component" value="Unassembled WGS sequence"/>
</dbReference>
<gene>
    <name evidence="2" type="ORF">E1293_44525</name>
</gene>
<name>A0A4R4ZUT3_9ACTN</name>
<dbReference type="SMART" id="SM00028">
    <property type="entry name" value="TPR"/>
    <property type="match status" value="3"/>
</dbReference>
<dbReference type="EMBL" id="SMKY01000460">
    <property type="protein sequence ID" value="TDD61944.1"/>
    <property type="molecule type" value="Genomic_DNA"/>
</dbReference>
<reference evidence="2 3" key="1">
    <citation type="submission" date="2019-03" db="EMBL/GenBank/DDBJ databases">
        <title>Draft genome sequences of novel Actinobacteria.</title>
        <authorList>
            <person name="Sahin N."/>
            <person name="Ay H."/>
            <person name="Saygin H."/>
        </authorList>
    </citation>
    <scope>NUCLEOTIDE SEQUENCE [LARGE SCALE GENOMIC DNA]</scope>
    <source>
        <strain evidence="2 3">DSM 45941</strain>
    </source>
</reference>
<organism evidence="2 3">
    <name type="scientific">Actinomadura darangshiensis</name>
    <dbReference type="NCBI Taxonomy" id="705336"/>
    <lineage>
        <taxon>Bacteria</taxon>
        <taxon>Bacillati</taxon>
        <taxon>Actinomycetota</taxon>
        <taxon>Actinomycetes</taxon>
        <taxon>Streptosporangiales</taxon>
        <taxon>Thermomonosporaceae</taxon>
        <taxon>Actinomadura</taxon>
    </lineage>
</organism>
<sequence>MRDRDAERALLNRIAATRRPPARPDLLVITGPAGAGTTALALDLAHRAVHAGTAPGGALWADLTTTPIPAPAPGRVTEQDQDPERESCSRVEAAAACWLRVLGADWVPDHLGEAAALLRSMTASRPVVAVIEHAATAAQVRTLLPATGLVVVTSRFRLPDLTAEGAQHLDVPPLPEDAAMQLAADMIGTRADEDPIGVRALVAACGALPSAVIAGAAYVAARPHRPIVELAERLTRASPRRTPSSTTDEETIVTTLDTVYDELPPGLQGAYQSLALMPRPAFSAAAAAALLQLDDEATDTVLARLQQAHLLEYQYQHDQWQMPAHVLTHATELAADLPADERTAAIARITRHWLMWTARLDTLINPGRRRHAAVFGWLPERPPTAAAAHDAIALLQTWIPALLAAQAAAANAGLHDLAWQYADTLWGYVSRRQDYAAWRQLCDVALDSAARTQDPGALARVHALTGLLERWLGNLDDAAQHQAETARLARLAGDTLAEASAAEHHAATLLRMQRPDQAYQVLLAGLTLYRAVPTHLRGEALLRRQLAITWSQLGHHDKAKAEFDAAESVFRALNEPYPQSQLAVNRAEAATRADQIDQALAHLDRAEQILPHKSTAHDAYLHYLRADLHGRNGNHQAAQHALATAITLADRLPDSHPTTLLIKALIDERSTST</sequence>
<evidence type="ECO:0008006" key="4">
    <source>
        <dbReference type="Google" id="ProtNLM"/>
    </source>
</evidence>
<protein>
    <recommendedName>
        <fullName evidence="4">Tetratricopeptide repeat protein</fullName>
    </recommendedName>
</protein>
<evidence type="ECO:0000313" key="2">
    <source>
        <dbReference type="EMBL" id="TDD61944.1"/>
    </source>
</evidence>
<proteinExistence type="predicted"/>
<dbReference type="Gene3D" id="3.40.50.300">
    <property type="entry name" value="P-loop containing nucleotide triphosphate hydrolases"/>
    <property type="match status" value="1"/>
</dbReference>